<keyword evidence="1" id="KW-0472">Membrane</keyword>
<gene>
    <name evidence="3" type="ORF">SAMN04487992_104327</name>
</gene>
<feature type="transmembrane region" description="Helical" evidence="1">
    <location>
        <begin position="6"/>
        <end position="23"/>
    </location>
</feature>
<keyword evidence="1" id="KW-0812">Transmembrane</keyword>
<dbReference type="AlphaFoldDB" id="A0A1G7GEF8"/>
<proteinExistence type="predicted"/>
<reference evidence="4" key="1">
    <citation type="submission" date="2016-10" db="EMBL/GenBank/DDBJ databases">
        <authorList>
            <person name="Varghese N."/>
            <person name="Submissions S."/>
        </authorList>
    </citation>
    <scope>NUCLEOTIDE SEQUENCE [LARGE SCALE GENOMIC DNA]</scope>
    <source>
        <strain evidence="4">DSM 24729</strain>
    </source>
</reference>
<evidence type="ECO:0000313" key="4">
    <source>
        <dbReference type="Proteomes" id="UP000182114"/>
    </source>
</evidence>
<dbReference type="InterPro" id="IPR025924">
    <property type="entry name" value="YHYH_dom"/>
</dbReference>
<dbReference type="Proteomes" id="UP000182114">
    <property type="component" value="Unassembled WGS sequence"/>
</dbReference>
<dbReference type="Pfam" id="PF14240">
    <property type="entry name" value="YHYH"/>
    <property type="match status" value="1"/>
</dbReference>
<name>A0A1G7GEF8_9FLAO</name>
<organism evidence="3 4">
    <name type="scientific">Cellulophaga baltica</name>
    <dbReference type="NCBI Taxonomy" id="76594"/>
    <lineage>
        <taxon>Bacteria</taxon>
        <taxon>Pseudomonadati</taxon>
        <taxon>Bacteroidota</taxon>
        <taxon>Flavobacteriia</taxon>
        <taxon>Flavobacteriales</taxon>
        <taxon>Flavobacteriaceae</taxon>
        <taxon>Cellulophaga</taxon>
    </lineage>
</organism>
<evidence type="ECO:0000256" key="1">
    <source>
        <dbReference type="SAM" id="Phobius"/>
    </source>
</evidence>
<protein>
    <submittedName>
        <fullName evidence="3">YHYH protein</fullName>
    </submittedName>
</protein>
<sequence length="329" mass="35554">MDRSKLYITAYSAIGLIALYFIFGANIPIFRSDLVVSNDDIIKKSYFNATSLLSYKKVACTLEDGTTGDCYELVFSSNPVEDGPYCPETIEDVGGLGTYDGQTNPGFQVLKASLFHAMETDGYDIIDDQGKIRMDDFNSGRPDPNFDYCLAAAPDNDLKLTFLIPAEPKLSGTNNVIETIELVGVSLDGVPINGNPPSVINGPPIPNATGGNIPSLDPCGGHNDPAGYYHWHFAPEVMNQVLAAHHITEVSCTLINQAETIKLIGFAKDGFPIYAYAQEPSDVDDCGGRIANTTEYPGGIYHYVASTTRAPNVPKCLKGVAATRGFKFR</sequence>
<evidence type="ECO:0000313" key="3">
    <source>
        <dbReference type="EMBL" id="SDE86522.1"/>
    </source>
</evidence>
<dbReference type="EMBL" id="FNBD01000004">
    <property type="protein sequence ID" value="SDE86522.1"/>
    <property type="molecule type" value="Genomic_DNA"/>
</dbReference>
<keyword evidence="4" id="KW-1185">Reference proteome</keyword>
<keyword evidence="1" id="KW-1133">Transmembrane helix</keyword>
<dbReference type="RefSeq" id="WP_074538158.1">
    <property type="nucleotide sequence ID" value="NZ_FNBD01000004.1"/>
</dbReference>
<feature type="domain" description="YHYH" evidence="2">
    <location>
        <begin position="162"/>
        <end position="276"/>
    </location>
</feature>
<evidence type="ECO:0000259" key="2">
    <source>
        <dbReference type="Pfam" id="PF14240"/>
    </source>
</evidence>
<accession>A0A1G7GEF8</accession>
<dbReference type="eggNOG" id="ENOG502ZB94">
    <property type="taxonomic scope" value="Bacteria"/>
</dbReference>